<comment type="caution">
    <text evidence="1">The sequence shown here is derived from an EMBL/GenBank/DDBJ whole genome shotgun (WGS) entry which is preliminary data.</text>
</comment>
<dbReference type="AlphaFoldDB" id="A0A366D051"/>
<dbReference type="EMBL" id="QNRF01000005">
    <property type="protein sequence ID" value="RBO82648.1"/>
    <property type="molecule type" value="Genomic_DNA"/>
</dbReference>
<evidence type="ECO:0000313" key="1">
    <source>
        <dbReference type="EMBL" id="RBO82648.1"/>
    </source>
</evidence>
<proteinExistence type="predicted"/>
<dbReference type="OrthoDB" id="7061851at2"/>
<evidence type="ECO:0000313" key="2">
    <source>
        <dbReference type="Proteomes" id="UP000252086"/>
    </source>
</evidence>
<dbReference type="Proteomes" id="UP000252086">
    <property type="component" value="Unassembled WGS sequence"/>
</dbReference>
<sequence>MISSQEISEIVENGREILDIMPPMHGGCLYISAMLVAMINDNTELDAKLVTGSLVVEGKTIFSHSNIAGIFSTGNDVLSSWDGHAWVTVYGIIFDFSIFRTIYSDQTPKNISDLFMKKFDDVSYLISQPNKLNEIGVIYNQCEELTSSNVTSLIQSADKLGLINY</sequence>
<organism evidence="1 2">
    <name type="scientific">Marinomonas aquiplantarum</name>
    <dbReference type="NCBI Taxonomy" id="491951"/>
    <lineage>
        <taxon>Bacteria</taxon>
        <taxon>Pseudomonadati</taxon>
        <taxon>Pseudomonadota</taxon>
        <taxon>Gammaproteobacteria</taxon>
        <taxon>Oceanospirillales</taxon>
        <taxon>Oceanospirillaceae</taxon>
        <taxon>Marinomonas</taxon>
    </lineage>
</organism>
<accession>A0A366D051</accession>
<keyword evidence="2" id="KW-1185">Reference proteome</keyword>
<reference evidence="1 2" key="1">
    <citation type="submission" date="2018-06" db="EMBL/GenBank/DDBJ databases">
        <title>Genomic Encyclopedia of Type Strains, Phase III (KMG-III): the genomes of soil and plant-associated and newly described type strains.</title>
        <authorList>
            <person name="Whitman W."/>
        </authorList>
    </citation>
    <scope>NUCLEOTIDE SEQUENCE [LARGE SCALE GENOMIC DNA]</scope>
    <source>
        <strain evidence="1 2">CECT 7732</strain>
    </source>
</reference>
<gene>
    <name evidence="1" type="ORF">DFP76_105113</name>
</gene>
<name>A0A366D051_9GAMM</name>
<dbReference type="RefSeq" id="WP_113874611.1">
    <property type="nucleotide sequence ID" value="NZ_QNRF01000005.1"/>
</dbReference>
<protein>
    <submittedName>
        <fullName evidence="1">Uncharacterized protein</fullName>
    </submittedName>
</protein>